<reference evidence="3" key="1">
    <citation type="journal article" date="2013" name="Proc. Natl. Acad. Sci. U.S.A.">
        <title>Genome structure and metabolic features in the red seaweed Chondrus crispus shed light on evolution of the Archaeplastida.</title>
        <authorList>
            <person name="Collen J."/>
            <person name="Porcel B."/>
            <person name="Carre W."/>
            <person name="Ball S.G."/>
            <person name="Chaparro C."/>
            <person name="Tonon T."/>
            <person name="Barbeyron T."/>
            <person name="Michel G."/>
            <person name="Noel B."/>
            <person name="Valentin K."/>
            <person name="Elias M."/>
            <person name="Artiguenave F."/>
            <person name="Arun A."/>
            <person name="Aury J.M."/>
            <person name="Barbosa-Neto J.F."/>
            <person name="Bothwell J.H."/>
            <person name="Bouget F.Y."/>
            <person name="Brillet L."/>
            <person name="Cabello-Hurtado F."/>
            <person name="Capella-Gutierrez S."/>
            <person name="Charrier B."/>
            <person name="Cladiere L."/>
            <person name="Cock J.M."/>
            <person name="Coelho S.M."/>
            <person name="Colleoni C."/>
            <person name="Czjzek M."/>
            <person name="Da Silva C."/>
            <person name="Delage L."/>
            <person name="Denoeud F."/>
            <person name="Deschamps P."/>
            <person name="Dittami S.M."/>
            <person name="Gabaldon T."/>
            <person name="Gachon C.M."/>
            <person name="Groisillier A."/>
            <person name="Herve C."/>
            <person name="Jabbari K."/>
            <person name="Katinka M."/>
            <person name="Kloareg B."/>
            <person name="Kowalczyk N."/>
            <person name="Labadie K."/>
            <person name="Leblanc C."/>
            <person name="Lopez P.J."/>
            <person name="McLachlan D.H."/>
            <person name="Meslet-Cladiere L."/>
            <person name="Moustafa A."/>
            <person name="Nehr Z."/>
            <person name="Nyvall Collen P."/>
            <person name="Panaud O."/>
            <person name="Partensky F."/>
            <person name="Poulain J."/>
            <person name="Rensing S.A."/>
            <person name="Rousvoal S."/>
            <person name="Samson G."/>
            <person name="Symeonidi A."/>
            <person name="Weissenbach J."/>
            <person name="Zambounis A."/>
            <person name="Wincker P."/>
            <person name="Boyen C."/>
        </authorList>
    </citation>
    <scope>NUCLEOTIDE SEQUENCE [LARGE SCALE GENOMIC DNA]</scope>
    <source>
        <strain evidence="3">cv. Stackhouse</strain>
    </source>
</reference>
<evidence type="ECO:0000313" key="2">
    <source>
        <dbReference type="EMBL" id="CDF37910.1"/>
    </source>
</evidence>
<dbReference type="OMA" id="CDTHTNC"/>
<evidence type="ECO:0000313" key="3">
    <source>
        <dbReference type="Proteomes" id="UP000012073"/>
    </source>
</evidence>
<dbReference type="RefSeq" id="XP_005717781.1">
    <property type="nucleotide sequence ID" value="XM_005717724.1"/>
</dbReference>
<dbReference type="Pfam" id="PF12368">
    <property type="entry name" value="Rhodanese_C"/>
    <property type="match status" value="1"/>
</dbReference>
<name>R7QKH8_CHOCR</name>
<dbReference type="OrthoDB" id="25002at2759"/>
<dbReference type="PANTHER" id="PTHR43268:SF6">
    <property type="entry name" value="THIOSULFATE SULFURTRANSFERASE_RHODANESE-LIKE DOMAIN-CONTAINING PROTEIN 2"/>
    <property type="match status" value="1"/>
</dbReference>
<dbReference type="SUPFAM" id="SSF52821">
    <property type="entry name" value="Rhodanese/Cell cycle control phosphatase"/>
    <property type="match status" value="1"/>
</dbReference>
<dbReference type="Proteomes" id="UP000012073">
    <property type="component" value="Unassembled WGS sequence"/>
</dbReference>
<proteinExistence type="predicted"/>
<gene>
    <name evidence="2" type="ORF">CHC_T00000041001</name>
</gene>
<dbReference type="InterPro" id="IPR040503">
    <property type="entry name" value="TRHO_N"/>
</dbReference>
<dbReference type="GeneID" id="17325486"/>
<dbReference type="Gene3D" id="3.40.250.10">
    <property type="entry name" value="Rhodanese-like domain"/>
    <property type="match status" value="1"/>
</dbReference>
<dbReference type="InterPro" id="IPR001763">
    <property type="entry name" value="Rhodanese-like_dom"/>
</dbReference>
<dbReference type="InterPro" id="IPR020936">
    <property type="entry name" value="TrhO"/>
</dbReference>
<dbReference type="Gramene" id="CDF37910">
    <property type="protein sequence ID" value="CDF37910"/>
    <property type="gene ID" value="CHC_T00000041001"/>
</dbReference>
<organism evidence="2 3">
    <name type="scientific">Chondrus crispus</name>
    <name type="common">Carrageen Irish moss</name>
    <name type="synonym">Polymorpha crispa</name>
    <dbReference type="NCBI Taxonomy" id="2769"/>
    <lineage>
        <taxon>Eukaryota</taxon>
        <taxon>Rhodophyta</taxon>
        <taxon>Florideophyceae</taxon>
        <taxon>Rhodymeniophycidae</taxon>
        <taxon>Gigartinales</taxon>
        <taxon>Gigartinaceae</taxon>
        <taxon>Chondrus</taxon>
    </lineage>
</organism>
<dbReference type="STRING" id="2769.R7QKH8"/>
<evidence type="ECO:0000259" key="1">
    <source>
        <dbReference type="PROSITE" id="PS50206"/>
    </source>
</evidence>
<protein>
    <recommendedName>
        <fullName evidence="1">Rhodanese domain-containing protein</fullName>
    </recommendedName>
</protein>
<dbReference type="PANTHER" id="PTHR43268">
    <property type="entry name" value="THIOSULFATE SULFURTRANSFERASE/RHODANESE-LIKE DOMAIN-CONTAINING PROTEIN 2"/>
    <property type="match status" value="1"/>
</dbReference>
<dbReference type="Pfam" id="PF00581">
    <property type="entry name" value="Rhodanese"/>
    <property type="match status" value="1"/>
</dbReference>
<dbReference type="AlphaFoldDB" id="R7QKH8"/>
<dbReference type="InterPro" id="IPR022111">
    <property type="entry name" value="Rhodanese_C"/>
</dbReference>
<dbReference type="SMART" id="SM00450">
    <property type="entry name" value="RHOD"/>
    <property type="match status" value="1"/>
</dbReference>
<dbReference type="Pfam" id="PF17773">
    <property type="entry name" value="UPF0176_N"/>
    <property type="match status" value="1"/>
</dbReference>
<dbReference type="KEGG" id="ccp:CHC_T00000041001"/>
<dbReference type="Gene3D" id="3.30.70.100">
    <property type="match status" value="1"/>
</dbReference>
<dbReference type="PhylomeDB" id="R7QKH8"/>
<dbReference type="EMBL" id="HG001883">
    <property type="protein sequence ID" value="CDF37910.1"/>
    <property type="molecule type" value="Genomic_DNA"/>
</dbReference>
<accession>R7QKH8</accession>
<feature type="domain" description="Rhodanese" evidence="1">
    <location>
        <begin position="124"/>
        <end position="219"/>
    </location>
</feature>
<sequence>MPVSLFYHYTDVKDVEDLATRLRSLGPPLGLAGRIRVSAEGINGTFGGSEAAVEKFHRALLSELQLADLDFKVSPGSAENFPGGWKIRICRELVTLGVAEELASWRDAAPHIGPNTFRKEVLSPSKDVVVLDVRNQYEHAIGRFKGAVLPSIRQFSDLPKYIRENKERFRDRRVLMYCTGGIRCERASALLRNMDIVKSIGQLHGGIDRFLKQYPCGGDAFQGKNLVFDTRLALGTTQATTVGKCVACKGLWDDYSKGWRCIHCRSRVLLCNSARCTEYFYKEHGGCCRACHSNMNAGGPL</sequence>
<dbReference type="InterPro" id="IPR036873">
    <property type="entry name" value="Rhodanese-like_dom_sf"/>
</dbReference>
<dbReference type="PROSITE" id="PS50206">
    <property type="entry name" value="RHODANESE_3"/>
    <property type="match status" value="1"/>
</dbReference>
<keyword evidence="3" id="KW-1185">Reference proteome</keyword>